<feature type="domain" description="Major facilitator superfamily (MFS) profile" evidence="9">
    <location>
        <begin position="19"/>
        <end position="467"/>
    </location>
</feature>
<dbReference type="SUPFAM" id="SSF103473">
    <property type="entry name" value="MFS general substrate transporter"/>
    <property type="match status" value="1"/>
</dbReference>
<keyword evidence="3 7" id="KW-0813">Transport</keyword>
<dbReference type="InterPro" id="IPR005828">
    <property type="entry name" value="MFS_sugar_transport-like"/>
</dbReference>
<feature type="transmembrane region" description="Helical" evidence="8">
    <location>
        <begin position="125"/>
        <end position="146"/>
    </location>
</feature>
<comment type="similarity">
    <text evidence="2 7">Belongs to the major facilitator superfamily. Sugar transporter (TC 2.A.1.1) family.</text>
</comment>
<evidence type="ECO:0000256" key="7">
    <source>
        <dbReference type="RuleBase" id="RU003346"/>
    </source>
</evidence>
<keyword evidence="4 8" id="KW-0812">Transmembrane</keyword>
<feature type="transmembrane region" description="Helical" evidence="8">
    <location>
        <begin position="319"/>
        <end position="339"/>
    </location>
</feature>
<keyword evidence="11" id="KW-1185">Reference proteome</keyword>
<evidence type="ECO:0000256" key="2">
    <source>
        <dbReference type="ARBA" id="ARBA00010992"/>
    </source>
</evidence>
<evidence type="ECO:0000256" key="8">
    <source>
        <dbReference type="SAM" id="Phobius"/>
    </source>
</evidence>
<dbReference type="AlphaFoldDB" id="A0A507APZ7"/>
<dbReference type="InParanoid" id="A0A507APZ7"/>
<feature type="transmembrane region" description="Helical" evidence="8">
    <location>
        <begin position="423"/>
        <end position="440"/>
    </location>
</feature>
<feature type="transmembrane region" description="Helical" evidence="8">
    <location>
        <begin position="276"/>
        <end position="292"/>
    </location>
</feature>
<keyword evidence="5 8" id="KW-1133">Transmembrane helix</keyword>
<evidence type="ECO:0000259" key="9">
    <source>
        <dbReference type="PROSITE" id="PS50850"/>
    </source>
</evidence>
<dbReference type="InterPro" id="IPR050360">
    <property type="entry name" value="MFS_Sugar_Transporters"/>
</dbReference>
<evidence type="ECO:0000313" key="10">
    <source>
        <dbReference type="EMBL" id="TPX08564.1"/>
    </source>
</evidence>
<dbReference type="GeneID" id="41977350"/>
<feature type="transmembrane region" description="Helical" evidence="8">
    <location>
        <begin position="377"/>
        <end position="402"/>
    </location>
</feature>
<feature type="transmembrane region" description="Helical" evidence="8">
    <location>
        <begin position="346"/>
        <end position="365"/>
    </location>
</feature>
<dbReference type="FunFam" id="1.20.1250.20:FF:000090">
    <property type="entry name" value="MFS sugar transporter, putative"/>
    <property type="match status" value="1"/>
</dbReference>
<feature type="transmembrane region" description="Helical" evidence="8">
    <location>
        <begin position="158"/>
        <end position="178"/>
    </location>
</feature>
<dbReference type="PANTHER" id="PTHR48022">
    <property type="entry name" value="PLASTIDIC GLUCOSE TRANSPORTER 4"/>
    <property type="match status" value="1"/>
</dbReference>
<keyword evidence="6 8" id="KW-0472">Membrane</keyword>
<feature type="transmembrane region" description="Helical" evidence="8">
    <location>
        <begin position="190"/>
        <end position="211"/>
    </location>
</feature>
<dbReference type="NCBIfam" id="TIGR00879">
    <property type="entry name" value="SP"/>
    <property type="match status" value="1"/>
</dbReference>
<dbReference type="OrthoDB" id="6612291at2759"/>
<feature type="transmembrane region" description="Helical" evidence="8">
    <location>
        <begin position="13"/>
        <end position="32"/>
    </location>
</feature>
<reference evidence="10 11" key="1">
    <citation type="submission" date="2019-06" db="EMBL/GenBank/DDBJ databases">
        <title>Draft genome sequence of the filamentous fungus Phialemoniopsis curvata isolated from diesel fuel.</title>
        <authorList>
            <person name="Varaljay V.A."/>
            <person name="Lyon W.J."/>
            <person name="Crouch A.L."/>
            <person name="Drake C.E."/>
            <person name="Hollomon J.M."/>
            <person name="Nadeau L.J."/>
            <person name="Nunn H.S."/>
            <person name="Stevenson B.S."/>
            <person name="Bojanowski C.L."/>
            <person name="Crookes-Goodson W.J."/>
        </authorList>
    </citation>
    <scope>NUCLEOTIDE SEQUENCE [LARGE SCALE GENOMIC DNA]</scope>
    <source>
        <strain evidence="10 11">D216</strain>
    </source>
</reference>
<sequence length="516" mass="56618">MGFKTAFGLSGEALAKLQIALIVAPSFILFGYNQAGIGGLLSEQDWVKTFPEIDTIHSTGSEKSRKSTLQGFVVATFVIGALIGSLSCSYTGDMFGRRNVIFAAAIFTLIGEVLEASSFSLAQFIVGRVLIGAGVGQLSSIVPVWQSETSGAKNRGQHVVVTGLFICLGYTLESWINLGFFEFKSGPVTWRPPIAIAIAFSLVLMASVYIFPESPRWLVMKNRMEEGRASLAVLRGHSEDSLEVQAELSGIELSLEETSGHAAKLGDMLKMGEDKLLYRFLLCILLQFYQQMSGSNLVSVYATTLFQTNLGLSSELSRILTGGALTWKFLSSFIAFVTIDRFGRRAVFILSGTGMSCCMIALAITTSFDKENRAAQIAAGCFIYLYNTFVPIGFLGANFLYCTEVAPIRLRMAMSSISTANHWLWNFVVVMVTPVAINTIGWQFYIVFAAIGACIPLSVYFFFPETMGRNLEEIDLVFRESPSIWATVRFAKTRPALTAEEYTEKHAKNADVDHTE</sequence>
<dbReference type="RefSeq" id="XP_030990275.1">
    <property type="nucleotide sequence ID" value="XM_031144916.1"/>
</dbReference>
<feature type="transmembrane region" description="Helical" evidence="8">
    <location>
        <begin position="69"/>
        <end position="88"/>
    </location>
</feature>
<dbReference type="InterPro" id="IPR036259">
    <property type="entry name" value="MFS_trans_sf"/>
</dbReference>
<gene>
    <name evidence="10" type="ORF">E0L32_009903</name>
</gene>
<evidence type="ECO:0000256" key="5">
    <source>
        <dbReference type="ARBA" id="ARBA00022989"/>
    </source>
</evidence>
<dbReference type="EMBL" id="SKBQ01000076">
    <property type="protein sequence ID" value="TPX08564.1"/>
    <property type="molecule type" value="Genomic_DNA"/>
</dbReference>
<dbReference type="GO" id="GO:0005351">
    <property type="term" value="F:carbohydrate:proton symporter activity"/>
    <property type="evidence" value="ECO:0007669"/>
    <property type="project" value="TreeGrafter"/>
</dbReference>
<feature type="transmembrane region" description="Helical" evidence="8">
    <location>
        <begin position="100"/>
        <end position="119"/>
    </location>
</feature>
<dbReference type="Pfam" id="PF00083">
    <property type="entry name" value="Sugar_tr"/>
    <property type="match status" value="1"/>
</dbReference>
<dbReference type="PROSITE" id="PS50850">
    <property type="entry name" value="MFS"/>
    <property type="match status" value="1"/>
</dbReference>
<dbReference type="PROSITE" id="PS00216">
    <property type="entry name" value="SUGAR_TRANSPORT_1"/>
    <property type="match status" value="1"/>
</dbReference>
<evidence type="ECO:0000256" key="3">
    <source>
        <dbReference type="ARBA" id="ARBA00022448"/>
    </source>
</evidence>
<dbReference type="InterPro" id="IPR005829">
    <property type="entry name" value="Sugar_transporter_CS"/>
</dbReference>
<proteinExistence type="inferred from homology"/>
<dbReference type="Proteomes" id="UP000319257">
    <property type="component" value="Unassembled WGS sequence"/>
</dbReference>
<name>A0A507APZ7_9PEZI</name>
<comment type="caution">
    <text evidence="10">The sequence shown here is derived from an EMBL/GenBank/DDBJ whole genome shotgun (WGS) entry which is preliminary data.</text>
</comment>
<dbReference type="GO" id="GO:0016020">
    <property type="term" value="C:membrane"/>
    <property type="evidence" value="ECO:0007669"/>
    <property type="project" value="UniProtKB-SubCell"/>
</dbReference>
<dbReference type="InterPro" id="IPR003663">
    <property type="entry name" value="Sugar/inositol_transpt"/>
</dbReference>
<evidence type="ECO:0000313" key="11">
    <source>
        <dbReference type="Proteomes" id="UP000319257"/>
    </source>
</evidence>
<dbReference type="PANTHER" id="PTHR48022:SF45">
    <property type="entry name" value="MAJOR FACILITATOR SUPERFAMILY (MFS) PROFILE DOMAIN-CONTAINING PROTEIN-RELATED"/>
    <property type="match status" value="1"/>
</dbReference>
<evidence type="ECO:0000256" key="4">
    <source>
        <dbReference type="ARBA" id="ARBA00022692"/>
    </source>
</evidence>
<dbReference type="InterPro" id="IPR020846">
    <property type="entry name" value="MFS_dom"/>
</dbReference>
<organism evidence="10 11">
    <name type="scientific">Thyridium curvatum</name>
    <dbReference type="NCBI Taxonomy" id="1093900"/>
    <lineage>
        <taxon>Eukaryota</taxon>
        <taxon>Fungi</taxon>
        <taxon>Dikarya</taxon>
        <taxon>Ascomycota</taxon>
        <taxon>Pezizomycotina</taxon>
        <taxon>Sordariomycetes</taxon>
        <taxon>Sordariomycetidae</taxon>
        <taxon>Thyridiales</taxon>
        <taxon>Thyridiaceae</taxon>
        <taxon>Thyridium</taxon>
    </lineage>
</organism>
<dbReference type="Gene3D" id="1.20.1250.20">
    <property type="entry name" value="MFS general substrate transporter like domains"/>
    <property type="match status" value="1"/>
</dbReference>
<protein>
    <recommendedName>
        <fullName evidence="9">Major facilitator superfamily (MFS) profile domain-containing protein</fullName>
    </recommendedName>
</protein>
<dbReference type="PRINTS" id="PR00171">
    <property type="entry name" value="SUGRTRNSPORT"/>
</dbReference>
<evidence type="ECO:0000256" key="6">
    <source>
        <dbReference type="ARBA" id="ARBA00023136"/>
    </source>
</evidence>
<evidence type="ECO:0000256" key="1">
    <source>
        <dbReference type="ARBA" id="ARBA00004141"/>
    </source>
</evidence>
<feature type="transmembrane region" description="Helical" evidence="8">
    <location>
        <begin position="446"/>
        <end position="463"/>
    </location>
</feature>
<accession>A0A507APZ7</accession>
<comment type="subcellular location">
    <subcellularLocation>
        <location evidence="1">Membrane</location>
        <topology evidence="1">Multi-pass membrane protein</topology>
    </subcellularLocation>
</comment>